<dbReference type="Pfam" id="PF05093">
    <property type="entry name" value="CIAPIN1"/>
    <property type="match status" value="1"/>
</dbReference>
<feature type="domain" description="Anamorsin C-terminal" evidence="10">
    <location>
        <begin position="213"/>
        <end position="251"/>
    </location>
</feature>
<evidence type="ECO:0000256" key="9">
    <source>
        <dbReference type="HAMAP-Rule" id="MF_03115"/>
    </source>
</evidence>
<keyword evidence="6 9" id="KW-0408">Iron</keyword>
<feature type="binding site" evidence="9">
    <location>
        <position position="235"/>
    </location>
    <ligand>
        <name>[4Fe-4S] cluster</name>
        <dbReference type="ChEBI" id="CHEBI:49883"/>
    </ligand>
</feature>
<evidence type="ECO:0000259" key="10">
    <source>
        <dbReference type="Pfam" id="PF05093"/>
    </source>
</evidence>
<evidence type="ECO:0000256" key="8">
    <source>
        <dbReference type="ARBA" id="ARBA00023128"/>
    </source>
</evidence>
<dbReference type="OrthoDB" id="311633at2759"/>
<comment type="subcellular location">
    <subcellularLocation>
        <location evidence="9">Cytoplasm</location>
    </subcellularLocation>
    <subcellularLocation>
        <location evidence="9">Mitochondrion intermembrane space</location>
    </subcellularLocation>
</comment>
<comment type="subunit">
    <text evidence="9">Monomer.</text>
</comment>
<evidence type="ECO:0000256" key="6">
    <source>
        <dbReference type="ARBA" id="ARBA00023004"/>
    </source>
</evidence>
<dbReference type="AlphaFoldDB" id="A0A8S1JBQ9"/>
<dbReference type="PANTHER" id="PTHR13273">
    <property type="entry name" value="ANAMORSIN"/>
    <property type="match status" value="1"/>
</dbReference>
<evidence type="ECO:0000313" key="12">
    <source>
        <dbReference type="Proteomes" id="UP000708148"/>
    </source>
</evidence>
<proteinExistence type="inferred from homology"/>
<sequence>MPKGFIAAEGTCLDGEVLRQLLQDQGLDLAHVTVMTGCKDLQGAAVGRCAYGSGLLLLESPQASPALVGRLGEALLPGSPLEIRLPEGADAGEVSRNCLLAGFISRGVTQQNGKVVVRKPQWETGAKSSITLKSERASAPASKQQVWSVVPEDDELLDEDEFLTEEDLKPPAAAGGGSVGSKDAPVRKACKNCTCGRAEAEAKGVKVELTQEMLDNPQSACGSCGLGDGFRCATCPYRGLPAFEMGKKIKLTSDFLVADA</sequence>
<feature type="binding site" evidence="9">
    <location>
        <position position="224"/>
    </location>
    <ligand>
        <name>[4Fe-4S] cluster</name>
        <dbReference type="ChEBI" id="CHEBI:49883"/>
    </ligand>
</feature>
<keyword evidence="8 9" id="KW-0496">Mitochondrion</keyword>
<evidence type="ECO:0000256" key="3">
    <source>
        <dbReference type="ARBA" id="ARBA00022485"/>
    </source>
</evidence>
<comment type="domain">
    <text evidence="9">The twin Cx2C motifs are involved in the recognition by the mitochondrial MIA40-ERV1 disulfide relay system. The formation of 2 disulfide bonds in the Cx2C motifs through dithiol/disulfide exchange reactions effectively traps the protein in the mitochondrial intermembrane space.</text>
</comment>
<comment type="domain">
    <text evidence="9">The N-terminal domain has structural similarity with S-adenosyl-L-methionine-dependent methyltransferases, but does not bind S-adenosyl-L-methionine. It is required for correct assembly of the 2 Fe-S clusters.</text>
</comment>
<comment type="caution">
    <text evidence="9">Lacks conserved residue(s) required for the propagation of feature annotation.</text>
</comment>
<gene>
    <name evidence="11" type="ORF">OSTQU699_LOCUS8227</name>
</gene>
<comment type="similarity">
    <text evidence="2 9">Belongs to the anamorsin family.</text>
</comment>
<keyword evidence="7 9" id="KW-0411">Iron-sulfur</keyword>
<organism evidence="11 12">
    <name type="scientific">Ostreobium quekettii</name>
    <dbReference type="NCBI Taxonomy" id="121088"/>
    <lineage>
        <taxon>Eukaryota</taxon>
        <taxon>Viridiplantae</taxon>
        <taxon>Chlorophyta</taxon>
        <taxon>core chlorophytes</taxon>
        <taxon>Ulvophyceae</taxon>
        <taxon>TCBD clade</taxon>
        <taxon>Bryopsidales</taxon>
        <taxon>Ostreobineae</taxon>
        <taxon>Ostreobiaceae</taxon>
        <taxon>Ostreobium</taxon>
    </lineage>
</organism>
<dbReference type="GO" id="GO:0051537">
    <property type="term" value="F:2 iron, 2 sulfur cluster binding"/>
    <property type="evidence" value="ECO:0007669"/>
    <property type="project" value="UniProtKB-UniRule"/>
</dbReference>
<keyword evidence="5 9" id="KW-0479">Metal-binding</keyword>
<name>A0A8S1JBQ9_9CHLO</name>
<dbReference type="InterPro" id="IPR046408">
    <property type="entry name" value="CIAPIN1"/>
</dbReference>
<reference evidence="11" key="1">
    <citation type="submission" date="2020-12" db="EMBL/GenBank/DDBJ databases">
        <authorList>
            <person name="Iha C."/>
        </authorList>
    </citation>
    <scope>NUCLEOTIDE SEQUENCE</scope>
</reference>
<dbReference type="GO" id="GO:0046872">
    <property type="term" value="F:metal ion binding"/>
    <property type="evidence" value="ECO:0007669"/>
    <property type="project" value="UniProtKB-KW"/>
</dbReference>
<comment type="caution">
    <text evidence="11">The sequence shown here is derived from an EMBL/GenBank/DDBJ whole genome shotgun (WGS) entry which is preliminary data.</text>
</comment>
<feature type="binding site" evidence="9">
    <location>
        <position position="232"/>
    </location>
    <ligand>
        <name>[4Fe-4S] cluster</name>
        <dbReference type="ChEBI" id="CHEBI:49883"/>
    </ligand>
</feature>
<comment type="cofactor">
    <cofactor evidence="1 9">
        <name>[4Fe-4S] cluster</name>
        <dbReference type="ChEBI" id="CHEBI:49883"/>
    </cofactor>
</comment>
<evidence type="ECO:0000256" key="5">
    <source>
        <dbReference type="ARBA" id="ARBA00022723"/>
    </source>
</evidence>
<evidence type="ECO:0000256" key="1">
    <source>
        <dbReference type="ARBA" id="ARBA00001966"/>
    </source>
</evidence>
<accession>A0A8S1JBQ9</accession>
<dbReference type="InterPro" id="IPR007785">
    <property type="entry name" value="Anamorsin"/>
</dbReference>
<evidence type="ECO:0000256" key="7">
    <source>
        <dbReference type="ARBA" id="ARBA00023014"/>
    </source>
</evidence>
<keyword evidence="12" id="KW-1185">Reference proteome</keyword>
<comment type="domain">
    <text evidence="9">The C-terminal domain binds 2 Fe-S clusters but is otherwise mostly in an intrinsically disordered conformation.</text>
</comment>
<dbReference type="HAMAP" id="MF_03115">
    <property type="entry name" value="Anamorsin"/>
    <property type="match status" value="1"/>
</dbReference>
<dbReference type="GO" id="GO:0051539">
    <property type="term" value="F:4 iron, 4 sulfur cluster binding"/>
    <property type="evidence" value="ECO:0007669"/>
    <property type="project" value="UniProtKB-KW"/>
</dbReference>
<evidence type="ECO:0000256" key="2">
    <source>
        <dbReference type="ARBA" id="ARBA00008169"/>
    </source>
</evidence>
<evidence type="ECO:0000256" key="4">
    <source>
        <dbReference type="ARBA" id="ARBA00022490"/>
    </source>
</evidence>
<dbReference type="GO" id="GO:0016226">
    <property type="term" value="P:iron-sulfur cluster assembly"/>
    <property type="evidence" value="ECO:0007669"/>
    <property type="project" value="UniProtKB-UniRule"/>
</dbReference>
<feature type="region of interest" description="Fe-S binding site B" evidence="9">
    <location>
        <begin position="221"/>
        <end position="235"/>
    </location>
</feature>
<feature type="short sequence motif" description="Cx2C motif 2" evidence="9">
    <location>
        <begin position="232"/>
        <end position="235"/>
    </location>
</feature>
<feature type="short sequence motif" description="Cx2C motif 1" evidence="9">
    <location>
        <begin position="221"/>
        <end position="224"/>
    </location>
</feature>
<dbReference type="EMBL" id="CAJHUC010001983">
    <property type="protein sequence ID" value="CAD7702870.1"/>
    <property type="molecule type" value="Genomic_DNA"/>
</dbReference>
<keyword evidence="3 9" id="KW-0004">4Fe-4S</keyword>
<dbReference type="Proteomes" id="UP000708148">
    <property type="component" value="Unassembled WGS sequence"/>
</dbReference>
<dbReference type="GO" id="GO:0005758">
    <property type="term" value="C:mitochondrial intermembrane space"/>
    <property type="evidence" value="ECO:0007669"/>
    <property type="project" value="UniProtKB-SubCell"/>
</dbReference>
<feature type="binding site" evidence="9">
    <location>
        <position position="221"/>
    </location>
    <ligand>
        <name>[4Fe-4S] cluster</name>
        <dbReference type="ChEBI" id="CHEBI:49883"/>
    </ligand>
</feature>
<evidence type="ECO:0000313" key="11">
    <source>
        <dbReference type="EMBL" id="CAD7702870.1"/>
    </source>
</evidence>
<dbReference type="GO" id="GO:0009055">
    <property type="term" value="F:electron transfer activity"/>
    <property type="evidence" value="ECO:0007669"/>
    <property type="project" value="UniProtKB-UniRule"/>
</dbReference>
<comment type="function">
    <text evidence="9">Component of the cytosolic iron-sulfur (Fe-S) protein assembly (CIA) machinery. Required for the maturation of extramitochondrial Fe-S proteins. Part of an electron transfer chain functioning in an early step of cytosolic Fe-S biogenesis, facilitating the de novo assembly of a [4Fe-4S] cluster on the cytosolic Fe-S scaffold complex. Electrons are transferred from NADPH via a FAD- and FMN-containing diflavin oxidoreductase. Together with the diflavin oxidoreductase, also required for the assembly of the diferric tyrosyl radical cofactor of ribonucleotide reductase (RNR), probably by providing electrons for reduction during radical cofactor maturation in the catalytic small subunit.</text>
</comment>
<keyword evidence="4 9" id="KW-0963">Cytoplasm</keyword>
<protein>
    <recommendedName>
        <fullName evidence="9">Anamorsin homolog</fullName>
    </recommendedName>
    <alternativeName>
        <fullName evidence="9">Fe-S cluster assembly protein DRE2 homolog</fullName>
    </alternativeName>
</protein>
<dbReference type="PANTHER" id="PTHR13273:SF14">
    <property type="entry name" value="ANAMORSIN"/>
    <property type="match status" value="1"/>
</dbReference>